<dbReference type="Gene3D" id="1.20.120.1630">
    <property type="match status" value="1"/>
</dbReference>
<dbReference type="AlphaFoldDB" id="A0A124SEQ3"/>
<dbReference type="OMA" id="SFWLIDP"/>
<keyword evidence="1" id="KW-0472">Membrane</keyword>
<dbReference type="STRING" id="59895.A0A124SEQ3"/>
<organism evidence="2 3">
    <name type="scientific">Cynara cardunculus var. scolymus</name>
    <name type="common">Globe artichoke</name>
    <name type="synonym">Cynara scolymus</name>
    <dbReference type="NCBI Taxonomy" id="59895"/>
    <lineage>
        <taxon>Eukaryota</taxon>
        <taxon>Viridiplantae</taxon>
        <taxon>Streptophyta</taxon>
        <taxon>Embryophyta</taxon>
        <taxon>Tracheophyta</taxon>
        <taxon>Spermatophyta</taxon>
        <taxon>Magnoliopsida</taxon>
        <taxon>eudicotyledons</taxon>
        <taxon>Gunneridae</taxon>
        <taxon>Pentapetalae</taxon>
        <taxon>asterids</taxon>
        <taxon>campanulids</taxon>
        <taxon>Asterales</taxon>
        <taxon>Asteraceae</taxon>
        <taxon>Carduoideae</taxon>
        <taxon>Cardueae</taxon>
        <taxon>Carduinae</taxon>
        <taxon>Cynara</taxon>
    </lineage>
</organism>
<dbReference type="PANTHER" id="PTHR32251:SF23">
    <property type="entry name" value="3-OXO-5-ALPHA-STEROID 4-DEHYDROGENASE (DUF1295)"/>
    <property type="match status" value="1"/>
</dbReference>
<keyword evidence="3" id="KW-1185">Reference proteome</keyword>
<dbReference type="Pfam" id="PF06966">
    <property type="entry name" value="DUF1295"/>
    <property type="match status" value="1"/>
</dbReference>
<accession>A0A124SEQ3</accession>
<dbReference type="PANTHER" id="PTHR32251">
    <property type="entry name" value="3-OXO-5-ALPHA-STEROID 4-DEHYDROGENASE"/>
    <property type="match status" value="1"/>
</dbReference>
<name>A0A124SEQ3_CYNCS</name>
<evidence type="ECO:0000313" key="2">
    <source>
        <dbReference type="EMBL" id="KVI00883.1"/>
    </source>
</evidence>
<feature type="transmembrane region" description="Helical" evidence="1">
    <location>
        <begin position="49"/>
        <end position="69"/>
    </location>
</feature>
<gene>
    <name evidence="2" type="ORF">Ccrd_020856</name>
</gene>
<reference evidence="2 3" key="1">
    <citation type="journal article" date="2016" name="Sci. Rep.">
        <title>The genome sequence of the outbreeding globe artichoke constructed de novo incorporating a phase-aware low-pass sequencing strategy of F1 progeny.</title>
        <authorList>
            <person name="Scaglione D."/>
            <person name="Reyes-Chin-Wo S."/>
            <person name="Acquadro A."/>
            <person name="Froenicke L."/>
            <person name="Portis E."/>
            <person name="Beitel C."/>
            <person name="Tirone M."/>
            <person name="Mauro R."/>
            <person name="Lo Monaco A."/>
            <person name="Mauromicale G."/>
            <person name="Faccioli P."/>
            <person name="Cattivelli L."/>
            <person name="Rieseberg L."/>
            <person name="Michelmore R."/>
            <person name="Lanteri S."/>
        </authorList>
    </citation>
    <scope>NUCLEOTIDE SEQUENCE [LARGE SCALE GENOMIC DNA]</scope>
    <source>
        <strain evidence="2">2C</strain>
    </source>
</reference>
<dbReference type="InterPro" id="IPR010721">
    <property type="entry name" value="UstE-like"/>
</dbReference>
<proteinExistence type="predicted"/>
<dbReference type="PROSITE" id="PS50244">
    <property type="entry name" value="S5A_REDUCTASE"/>
    <property type="match status" value="1"/>
</dbReference>
<feature type="transmembrane region" description="Helical" evidence="1">
    <location>
        <begin position="186"/>
        <end position="205"/>
    </location>
</feature>
<feature type="transmembrane region" description="Helical" evidence="1">
    <location>
        <begin position="7"/>
        <end position="29"/>
    </location>
</feature>
<feature type="transmembrane region" description="Helical" evidence="1">
    <location>
        <begin position="266"/>
        <end position="283"/>
    </location>
</feature>
<dbReference type="GO" id="GO:0016020">
    <property type="term" value="C:membrane"/>
    <property type="evidence" value="ECO:0007669"/>
    <property type="project" value="TreeGrafter"/>
</dbReference>
<keyword evidence="1" id="KW-1133">Transmembrane helix</keyword>
<comment type="caution">
    <text evidence="2">The sequence shown here is derived from an EMBL/GenBank/DDBJ whole genome shotgun (WGS) entry which is preliminary data.</text>
</comment>
<evidence type="ECO:0000256" key="1">
    <source>
        <dbReference type="SAM" id="Phobius"/>
    </source>
</evidence>
<evidence type="ECO:0000313" key="3">
    <source>
        <dbReference type="Proteomes" id="UP000243975"/>
    </source>
</evidence>
<dbReference type="EMBL" id="LEKV01003186">
    <property type="protein sequence ID" value="KVI00883.1"/>
    <property type="molecule type" value="Genomic_DNA"/>
</dbReference>
<dbReference type="Proteomes" id="UP000243975">
    <property type="component" value="Unassembled WGS sequence"/>
</dbReference>
<protein>
    <submittedName>
        <fullName evidence="2">3-oxo-5-alpha-steroid 4-dehydrogenase, C-terminal</fullName>
    </submittedName>
</protein>
<sequence>MGGNSRNALIAFVAPLPSILFYTSFLHHYADDLHLLSPIWSWCYHHPLLLANALFFFNVNVLFWIISLIQSSNWVGRSSPFNAISLICSSVSENLNVCGFVDDRCLLDGDSGVAGALLSESSSVGIQPTEVNGGGGVDMGLGNQVDPQLFSPRKMAVGCQRRLEVFLIGICIPLYTVHTVNQPLNVWDIAAMFVCITGIIYAHFADTQLHRFVTKNEKLKEVGKPRVANLDEGLWYYSRHPNYFGEQLWWWGVVIFGWNLGCTWGFVGALVNSLCLAYVTILVERKMLKQEYRVEAYKMYQKRTSVWIPWFKTSTNQVPKEKGS</sequence>
<keyword evidence="1" id="KW-0812">Transmembrane</keyword>
<dbReference type="Gramene" id="KVI00883">
    <property type="protein sequence ID" value="KVI00883"/>
    <property type="gene ID" value="Ccrd_020856"/>
</dbReference>